<evidence type="ECO:0000313" key="3">
    <source>
        <dbReference type="EMBL" id="KAK7243493.1"/>
    </source>
</evidence>
<dbReference type="GO" id="GO:0046983">
    <property type="term" value="F:protein dimerization activity"/>
    <property type="evidence" value="ECO:0007669"/>
    <property type="project" value="InterPro"/>
</dbReference>
<comment type="caution">
    <text evidence="3">The sequence shown here is derived from an EMBL/GenBank/DDBJ whole genome shotgun (WGS) entry which is preliminary data.</text>
</comment>
<dbReference type="Proteomes" id="UP001372338">
    <property type="component" value="Unassembled WGS sequence"/>
</dbReference>
<protein>
    <submittedName>
        <fullName evidence="3">Uncharacterized protein</fullName>
    </submittedName>
</protein>
<dbReference type="EMBL" id="JAYWIO010000008">
    <property type="protein sequence ID" value="KAK7243493.1"/>
    <property type="molecule type" value="Genomic_DNA"/>
</dbReference>
<dbReference type="InterPro" id="IPR012337">
    <property type="entry name" value="RNaseH-like_sf"/>
</dbReference>
<dbReference type="SUPFAM" id="SSF53098">
    <property type="entry name" value="Ribonuclease H-like"/>
    <property type="match status" value="1"/>
</dbReference>
<accession>A0AAN9DZ10</accession>
<feature type="domain" description="HAT C-terminal dimerisation" evidence="1">
    <location>
        <begin position="129"/>
        <end position="211"/>
    </location>
</feature>
<evidence type="ECO:0000259" key="1">
    <source>
        <dbReference type="Pfam" id="PF05699"/>
    </source>
</evidence>
<sequence length="237" mass="27141">MTIAEWINSPKDVIQEMARKMKEKFDRYWSEIHDIMGVATVLDPRYKMDFLEFNFLKLYGNDSDAHVQRIRDLCYELLAEYQLKKSKESNSSSSSLVGSGDIVGSDAYKDYDLYIASKKRARTSFVKSELDNYLEEEVLPRTSDFDILMWWKTNGIKYPTLQAIARDLLAMPISIVASESAFSSSGQILSLHRSRLHWTTLEAMMCTRSWLLSGDYKGVISTASTMLDEMGSDNESN</sequence>
<feature type="domain" description="hAT-like transposase RNase-H fold" evidence="2">
    <location>
        <begin position="2"/>
        <end position="81"/>
    </location>
</feature>
<keyword evidence="4" id="KW-1185">Reference proteome</keyword>
<reference evidence="3 4" key="1">
    <citation type="submission" date="2024-01" db="EMBL/GenBank/DDBJ databases">
        <title>The genomes of 5 underutilized Papilionoideae crops provide insights into root nodulation and disease resistanc.</title>
        <authorList>
            <person name="Yuan L."/>
        </authorList>
    </citation>
    <scope>NUCLEOTIDE SEQUENCE [LARGE SCALE GENOMIC DNA]</scope>
    <source>
        <strain evidence="3">ZHUSHIDOU_FW_LH</strain>
        <tissue evidence="3">Leaf</tissue>
    </source>
</reference>
<evidence type="ECO:0000259" key="2">
    <source>
        <dbReference type="Pfam" id="PF14372"/>
    </source>
</evidence>
<name>A0AAN9DZ10_CROPI</name>
<gene>
    <name evidence="3" type="ORF">RIF29_38291</name>
</gene>
<evidence type="ECO:0000313" key="4">
    <source>
        <dbReference type="Proteomes" id="UP001372338"/>
    </source>
</evidence>
<dbReference type="PANTHER" id="PTHR23272:SF179">
    <property type="entry name" value="ZINC FINGER BED DOMAIN-CONTAINING PROTEIN RICESLEEPER 2-LIKE ISOFORM X1"/>
    <property type="match status" value="1"/>
</dbReference>
<dbReference type="GO" id="GO:0003677">
    <property type="term" value="F:DNA binding"/>
    <property type="evidence" value="ECO:0007669"/>
    <property type="project" value="InterPro"/>
</dbReference>
<dbReference type="PANTHER" id="PTHR23272">
    <property type="entry name" value="BED FINGER-RELATED"/>
    <property type="match status" value="1"/>
</dbReference>
<dbReference type="Pfam" id="PF05699">
    <property type="entry name" value="Dimer_Tnp_hAT"/>
    <property type="match status" value="1"/>
</dbReference>
<dbReference type="InterPro" id="IPR025525">
    <property type="entry name" value="hAT-like_transposase_RNase-H"/>
</dbReference>
<proteinExistence type="predicted"/>
<dbReference type="Pfam" id="PF14372">
    <property type="entry name" value="hAT-like_RNase-H"/>
    <property type="match status" value="1"/>
</dbReference>
<organism evidence="3 4">
    <name type="scientific">Crotalaria pallida</name>
    <name type="common">Smooth rattlebox</name>
    <name type="synonym">Crotalaria striata</name>
    <dbReference type="NCBI Taxonomy" id="3830"/>
    <lineage>
        <taxon>Eukaryota</taxon>
        <taxon>Viridiplantae</taxon>
        <taxon>Streptophyta</taxon>
        <taxon>Embryophyta</taxon>
        <taxon>Tracheophyta</taxon>
        <taxon>Spermatophyta</taxon>
        <taxon>Magnoliopsida</taxon>
        <taxon>eudicotyledons</taxon>
        <taxon>Gunneridae</taxon>
        <taxon>Pentapetalae</taxon>
        <taxon>rosids</taxon>
        <taxon>fabids</taxon>
        <taxon>Fabales</taxon>
        <taxon>Fabaceae</taxon>
        <taxon>Papilionoideae</taxon>
        <taxon>50 kb inversion clade</taxon>
        <taxon>genistoids sensu lato</taxon>
        <taxon>core genistoids</taxon>
        <taxon>Crotalarieae</taxon>
        <taxon>Crotalaria</taxon>
    </lineage>
</organism>
<dbReference type="AlphaFoldDB" id="A0AAN9DZ10"/>
<dbReference type="InterPro" id="IPR008906">
    <property type="entry name" value="HATC_C_dom"/>
</dbReference>